<dbReference type="PRINTS" id="PR00463">
    <property type="entry name" value="EP450I"/>
</dbReference>
<evidence type="ECO:0000313" key="8">
    <source>
        <dbReference type="Proteomes" id="UP000541558"/>
    </source>
</evidence>
<sequence length="991" mass="110870">MQSSFYDISSSPHFSAIAILCAAICTFPAILSLLLPHFRREKPSATHDPSIPTISHGTIPWVTRSIELMQDPRKFVLKYKKQFGTSFQLSTWGSKIAIVTEPGMLAALEHQCKDLNASRARVDAFRALTGIHDCYRMTHLMGTKVMAVSTKMLSPSGIVKHGTMTSFDEMLTRSFDDLSASLSKAPNGTTSLMLGEFVNFHLFQGSMNSLFGPTFPFECYPDYAILSSSLQIFFSPMANWPFVARSQKASRRRMVEALMRYLDDWWNSGRCGHIDGISPLVHQALVMFKEDNLTLEEAAGSLLISLWGALFNVAAMTYWLTAHMLQDQDLYQRLREEALSTTGYNNPLLESAMQEALRTGAVPPPTRTVACDSEISVDGKSYFFQKGATVISESSGYHFNPEVYLDPETFKADRFVDETAPKPKPWGEGYHFCRGMHLAKLQIKSYMTMVLRRFDLKVVGKQQFVLQRAGLIPDVLGSDTIRIEMSLRSILDPESSKPNDPQHPGYSLTATIFMAATMSSLPTHPTSPLSFFLCVLLGASCYLAQRQRSSRVLPWAARWLSKALPPLREQASNGALGDSDEKRGPLTRFLNEDGLYTVSITKPLVLVKMEVESKVVTAKIARRTRLKFITGIEDIERLSEVIEEVIIPSSARLLSPNGLVSSGLLSSFHKDLTASLSEGERNQYLQDTSSRLDPCRLSDFVGQHTFRAVSGSLFGATLPSELYPDYKLVATGLRLPPSSFGRYRTQDFIEEWWYADGLGQIEGASVLITKSLQLCKEEELTMEETAGALLAILFEAHLNLWSTSFWLMAQVLSTASIYQDIAQEIRSTSDYTTSRLLDSVLNETFRWAPEAHAERHTTQDEAFTIDGVRYAIPGGSKLLLDMSACHYDEEIYPHPDHFVARRFMDDSLPLPRPFGEGKRMCKGAYLAKLQIKSFLAHVLERYDIDLIQPLRSTVQASTLPPFISHLHHSQPLGAGSWGIMEDIHINVKPRS</sequence>
<dbReference type="Pfam" id="PF00067">
    <property type="entry name" value="p450"/>
    <property type="match status" value="2"/>
</dbReference>
<dbReference type="Proteomes" id="UP000541558">
    <property type="component" value="Unassembled WGS sequence"/>
</dbReference>
<dbReference type="Gene3D" id="1.10.630.10">
    <property type="entry name" value="Cytochrome P450"/>
    <property type="match status" value="2"/>
</dbReference>
<gene>
    <name evidence="7" type="ORF">D9611_013677</name>
</gene>
<dbReference type="PANTHER" id="PTHR24304:SF2">
    <property type="entry name" value="24-HYDROXYCHOLESTEROL 7-ALPHA-HYDROXYLASE"/>
    <property type="match status" value="1"/>
</dbReference>
<feature type="transmembrane region" description="Helical" evidence="6">
    <location>
        <begin position="12"/>
        <end position="35"/>
    </location>
</feature>
<dbReference type="InterPro" id="IPR002401">
    <property type="entry name" value="Cyt_P450_E_grp-I"/>
</dbReference>
<dbReference type="InterPro" id="IPR050529">
    <property type="entry name" value="CYP450_sterol_14alpha_dmase"/>
</dbReference>
<keyword evidence="4 5" id="KW-0408">Iron</keyword>
<feature type="binding site" description="axial binding residue" evidence="5">
    <location>
        <position position="433"/>
    </location>
    <ligand>
        <name>heme</name>
        <dbReference type="ChEBI" id="CHEBI:30413"/>
    </ligand>
    <ligandPart>
        <name>Fe</name>
        <dbReference type="ChEBI" id="CHEBI:18248"/>
    </ligandPart>
</feature>
<proteinExistence type="inferred from homology"/>
<dbReference type="GO" id="GO:0008395">
    <property type="term" value="F:steroid hydroxylase activity"/>
    <property type="evidence" value="ECO:0007669"/>
    <property type="project" value="TreeGrafter"/>
</dbReference>
<dbReference type="EMBL" id="JAACJK010000176">
    <property type="protein sequence ID" value="KAF5318925.1"/>
    <property type="molecule type" value="Genomic_DNA"/>
</dbReference>
<protein>
    <recommendedName>
        <fullName evidence="9">Cytochrome P450</fullName>
    </recommendedName>
</protein>
<keyword evidence="6" id="KW-0472">Membrane</keyword>
<dbReference type="OrthoDB" id="3366823at2759"/>
<accession>A0A8H5F022</accession>
<dbReference type="GO" id="GO:0016705">
    <property type="term" value="F:oxidoreductase activity, acting on paired donors, with incorporation or reduction of molecular oxygen"/>
    <property type="evidence" value="ECO:0007669"/>
    <property type="project" value="InterPro"/>
</dbReference>
<name>A0A8H5F022_9AGAR</name>
<comment type="cofactor">
    <cofactor evidence="5">
        <name>heme</name>
        <dbReference type="ChEBI" id="CHEBI:30413"/>
    </cofactor>
</comment>
<dbReference type="SUPFAM" id="SSF48264">
    <property type="entry name" value="Cytochrome P450"/>
    <property type="match status" value="2"/>
</dbReference>
<keyword evidence="6" id="KW-0812">Transmembrane</keyword>
<dbReference type="GO" id="GO:0005506">
    <property type="term" value="F:iron ion binding"/>
    <property type="evidence" value="ECO:0007669"/>
    <property type="project" value="InterPro"/>
</dbReference>
<evidence type="ECO:0008006" key="9">
    <source>
        <dbReference type="Google" id="ProtNLM"/>
    </source>
</evidence>
<evidence type="ECO:0000256" key="6">
    <source>
        <dbReference type="SAM" id="Phobius"/>
    </source>
</evidence>
<keyword evidence="6" id="KW-1133">Transmembrane helix</keyword>
<keyword evidence="2 5" id="KW-0349">Heme</keyword>
<dbReference type="AlphaFoldDB" id="A0A8H5F022"/>
<reference evidence="7 8" key="1">
    <citation type="journal article" date="2020" name="ISME J.">
        <title>Uncovering the hidden diversity of litter-decomposition mechanisms in mushroom-forming fungi.</title>
        <authorList>
            <person name="Floudas D."/>
            <person name="Bentzer J."/>
            <person name="Ahren D."/>
            <person name="Johansson T."/>
            <person name="Persson P."/>
            <person name="Tunlid A."/>
        </authorList>
    </citation>
    <scope>NUCLEOTIDE SEQUENCE [LARGE SCALE GENOMIC DNA]</scope>
    <source>
        <strain evidence="7 8">CBS 175.51</strain>
    </source>
</reference>
<evidence type="ECO:0000256" key="5">
    <source>
        <dbReference type="PIRSR" id="PIRSR602401-1"/>
    </source>
</evidence>
<dbReference type="InterPro" id="IPR001128">
    <property type="entry name" value="Cyt_P450"/>
</dbReference>
<evidence type="ECO:0000256" key="2">
    <source>
        <dbReference type="ARBA" id="ARBA00022617"/>
    </source>
</evidence>
<dbReference type="GO" id="GO:0020037">
    <property type="term" value="F:heme binding"/>
    <property type="evidence" value="ECO:0007669"/>
    <property type="project" value="InterPro"/>
</dbReference>
<keyword evidence="8" id="KW-1185">Reference proteome</keyword>
<evidence type="ECO:0000256" key="4">
    <source>
        <dbReference type="ARBA" id="ARBA00023004"/>
    </source>
</evidence>
<organism evidence="7 8">
    <name type="scientific">Ephemerocybe angulata</name>
    <dbReference type="NCBI Taxonomy" id="980116"/>
    <lineage>
        <taxon>Eukaryota</taxon>
        <taxon>Fungi</taxon>
        <taxon>Dikarya</taxon>
        <taxon>Basidiomycota</taxon>
        <taxon>Agaricomycotina</taxon>
        <taxon>Agaricomycetes</taxon>
        <taxon>Agaricomycetidae</taxon>
        <taxon>Agaricales</taxon>
        <taxon>Agaricineae</taxon>
        <taxon>Psathyrellaceae</taxon>
        <taxon>Ephemerocybe</taxon>
    </lineage>
</organism>
<dbReference type="InterPro" id="IPR036396">
    <property type="entry name" value="Cyt_P450_sf"/>
</dbReference>
<evidence type="ECO:0000313" key="7">
    <source>
        <dbReference type="EMBL" id="KAF5318925.1"/>
    </source>
</evidence>
<evidence type="ECO:0000256" key="1">
    <source>
        <dbReference type="ARBA" id="ARBA00010617"/>
    </source>
</evidence>
<keyword evidence="3 5" id="KW-0479">Metal-binding</keyword>
<evidence type="ECO:0000256" key="3">
    <source>
        <dbReference type="ARBA" id="ARBA00022723"/>
    </source>
</evidence>
<dbReference type="PANTHER" id="PTHR24304">
    <property type="entry name" value="CYTOCHROME P450 FAMILY 7"/>
    <property type="match status" value="1"/>
</dbReference>
<comment type="caution">
    <text evidence="7">The sequence shown here is derived from an EMBL/GenBank/DDBJ whole genome shotgun (WGS) entry which is preliminary data.</text>
</comment>
<comment type="similarity">
    <text evidence="1">Belongs to the cytochrome P450 family.</text>
</comment>